<keyword evidence="2 7" id="KW-0808">Transferase</keyword>
<comment type="caution">
    <text evidence="7">Lacks conserved residue(s) required for the propagation of feature annotation.</text>
</comment>
<evidence type="ECO:0000256" key="5">
    <source>
        <dbReference type="ARBA" id="ARBA00022840"/>
    </source>
</evidence>
<proteinExistence type="inferred from homology"/>
<accession>A0ABS3AQI1</accession>
<dbReference type="EMBL" id="JAFITR010000008">
    <property type="protein sequence ID" value="MBN4066583.1"/>
    <property type="molecule type" value="Genomic_DNA"/>
</dbReference>
<keyword evidence="9" id="KW-1185">Reference proteome</keyword>
<keyword evidence="3 7" id="KW-0547">Nucleotide-binding</keyword>
<protein>
    <recommendedName>
        <fullName evidence="7">Shikimate kinase</fullName>
        <shortName evidence="7">SK</shortName>
        <ecNumber evidence="7">2.7.1.71</ecNumber>
    </recommendedName>
</protein>
<keyword evidence="5 7" id="KW-0067">ATP-binding</keyword>
<dbReference type="PRINTS" id="PR01100">
    <property type="entry name" value="SHIKIMTKNASE"/>
</dbReference>
<comment type="catalytic activity">
    <reaction evidence="7">
        <text>shikimate + ATP = 3-phosphoshikimate + ADP + H(+)</text>
        <dbReference type="Rhea" id="RHEA:13121"/>
        <dbReference type="ChEBI" id="CHEBI:15378"/>
        <dbReference type="ChEBI" id="CHEBI:30616"/>
        <dbReference type="ChEBI" id="CHEBI:36208"/>
        <dbReference type="ChEBI" id="CHEBI:145989"/>
        <dbReference type="ChEBI" id="CHEBI:456216"/>
        <dbReference type="EC" id="2.7.1.71"/>
    </reaction>
</comment>
<evidence type="ECO:0000256" key="6">
    <source>
        <dbReference type="ARBA" id="ARBA00023141"/>
    </source>
</evidence>
<feature type="binding site" evidence="7">
    <location>
        <position position="14"/>
    </location>
    <ligand>
        <name>Mg(2+)</name>
        <dbReference type="ChEBI" id="CHEBI:18420"/>
    </ligand>
</feature>
<evidence type="ECO:0000256" key="7">
    <source>
        <dbReference type="HAMAP-Rule" id="MF_00109"/>
    </source>
</evidence>
<feature type="binding site" evidence="7">
    <location>
        <begin position="10"/>
        <end position="15"/>
    </location>
    <ligand>
        <name>ATP</name>
        <dbReference type="ChEBI" id="CHEBI:30616"/>
    </ligand>
</feature>
<keyword evidence="7" id="KW-0963">Cytoplasm</keyword>
<dbReference type="InterPro" id="IPR027417">
    <property type="entry name" value="P-loop_NTPase"/>
</dbReference>
<dbReference type="EC" id="2.7.1.71" evidence="7"/>
<comment type="subunit">
    <text evidence="7">Monomer.</text>
</comment>
<keyword evidence="1 7" id="KW-0028">Amino-acid biosynthesis</keyword>
<dbReference type="InterPro" id="IPR000623">
    <property type="entry name" value="Shikimate_kinase/TSH1"/>
</dbReference>
<sequence>MSLILCGFKSCGKTTVGRQLATRLNLPFNDTDMMIASFYSARYNNGRQCTPRDVFLIDNGLLFRSIEAEIINSLPTTPALVALGGSTLMNKMNRVVIQDKGFVAYLYTPSDVLWQRLTAKDAPWPLFLEEDNKERFIQIYQERRKVYENVADTTVDTTGKTASDIAEELAKGYDHGFK</sequence>
<comment type="cofactor">
    <cofactor evidence="7">
        <name>Mg(2+)</name>
        <dbReference type="ChEBI" id="CHEBI:18420"/>
    </cofactor>
    <text evidence="7">Binds 1 Mg(2+) ion per subunit.</text>
</comment>
<keyword evidence="6 7" id="KW-0057">Aromatic amino acid biosynthesis</keyword>
<dbReference type="HAMAP" id="MF_00109">
    <property type="entry name" value="Shikimate_kinase"/>
    <property type="match status" value="1"/>
</dbReference>
<dbReference type="PANTHER" id="PTHR21087:SF16">
    <property type="entry name" value="SHIKIMATE KINASE 1, CHLOROPLASTIC"/>
    <property type="match status" value="1"/>
</dbReference>
<comment type="function">
    <text evidence="7">Catalyzes the specific phosphorylation of the 3-hydroxyl group of shikimic acid using ATP as a cosubstrate.</text>
</comment>
<gene>
    <name evidence="7" type="primary">aroK</name>
    <name evidence="8" type="ORF">JYU14_00675</name>
</gene>
<comment type="similarity">
    <text evidence="7">Belongs to the shikimate kinase family.</text>
</comment>
<reference evidence="8 9" key="1">
    <citation type="submission" date="2021-02" db="EMBL/GenBank/DDBJ databases">
        <title>Activity-based single-cell genomes from oceanic crustal fluid captures similar information to metagenomic and metatranscriptomic surveys with orders of magnitude less sampling.</title>
        <authorList>
            <person name="D'Angelo T.S."/>
            <person name="Orcutt B.N."/>
        </authorList>
    </citation>
    <scope>NUCLEOTIDE SEQUENCE [LARGE SCALE GENOMIC DNA]</scope>
    <source>
        <strain evidence="8">AH-315-G07</strain>
    </source>
</reference>
<keyword evidence="7" id="KW-0460">Magnesium</keyword>
<dbReference type="PANTHER" id="PTHR21087">
    <property type="entry name" value="SHIKIMATE KINASE"/>
    <property type="match status" value="1"/>
</dbReference>
<keyword evidence="4 7" id="KW-0418">Kinase</keyword>
<evidence type="ECO:0000256" key="4">
    <source>
        <dbReference type="ARBA" id="ARBA00022777"/>
    </source>
</evidence>
<evidence type="ECO:0000313" key="8">
    <source>
        <dbReference type="EMBL" id="MBN4066583.1"/>
    </source>
</evidence>
<name>A0ABS3AQI1_9BACT</name>
<comment type="caution">
    <text evidence="8">The sequence shown here is derived from an EMBL/GenBank/DDBJ whole genome shotgun (WGS) entry which is preliminary data.</text>
</comment>
<dbReference type="Proteomes" id="UP000722121">
    <property type="component" value="Unassembled WGS sequence"/>
</dbReference>
<keyword evidence="7" id="KW-0479">Metal-binding</keyword>
<evidence type="ECO:0000256" key="3">
    <source>
        <dbReference type="ARBA" id="ARBA00022741"/>
    </source>
</evidence>
<evidence type="ECO:0000256" key="1">
    <source>
        <dbReference type="ARBA" id="ARBA00022605"/>
    </source>
</evidence>
<feature type="binding site" evidence="7">
    <location>
        <position position="143"/>
    </location>
    <ligand>
        <name>substrate</name>
    </ligand>
</feature>
<dbReference type="CDD" id="cd00464">
    <property type="entry name" value="SK"/>
    <property type="match status" value="1"/>
</dbReference>
<dbReference type="InterPro" id="IPR031322">
    <property type="entry name" value="Shikimate/glucono_kinase"/>
</dbReference>
<dbReference type="Gene3D" id="3.40.50.300">
    <property type="entry name" value="P-loop containing nucleotide triphosphate hydrolases"/>
    <property type="match status" value="1"/>
</dbReference>
<feature type="binding site" evidence="7">
    <location>
        <position position="32"/>
    </location>
    <ligand>
        <name>substrate</name>
    </ligand>
</feature>
<feature type="binding site" evidence="7">
    <location>
        <position position="64"/>
    </location>
    <ligand>
        <name>substrate</name>
    </ligand>
</feature>
<comment type="subcellular location">
    <subcellularLocation>
        <location evidence="7">Cytoplasm</location>
    </subcellularLocation>
</comment>
<dbReference type="SUPFAM" id="SSF52540">
    <property type="entry name" value="P-loop containing nucleoside triphosphate hydrolases"/>
    <property type="match status" value="1"/>
</dbReference>
<feature type="binding site" evidence="7">
    <location>
        <position position="85"/>
    </location>
    <ligand>
        <name>substrate</name>
    </ligand>
</feature>
<evidence type="ECO:0000256" key="2">
    <source>
        <dbReference type="ARBA" id="ARBA00022679"/>
    </source>
</evidence>
<evidence type="ECO:0000313" key="9">
    <source>
        <dbReference type="Proteomes" id="UP000722121"/>
    </source>
</evidence>
<comment type="pathway">
    <text evidence="7">Metabolic intermediate biosynthesis; chorismate biosynthesis; chorismate from D-erythrose 4-phosphate and phosphoenolpyruvate: step 5/7.</text>
</comment>
<dbReference type="Pfam" id="PF01202">
    <property type="entry name" value="SKI"/>
    <property type="match status" value="1"/>
</dbReference>
<organism evidence="8 9">
    <name type="scientific">Simkania negevensis</name>
    <dbReference type="NCBI Taxonomy" id="83561"/>
    <lineage>
        <taxon>Bacteria</taxon>
        <taxon>Pseudomonadati</taxon>
        <taxon>Chlamydiota</taxon>
        <taxon>Chlamydiia</taxon>
        <taxon>Parachlamydiales</taxon>
        <taxon>Simkaniaceae</taxon>
        <taxon>Simkania</taxon>
    </lineage>
</organism>